<protein>
    <recommendedName>
        <fullName evidence="1">Glyoxalase/fosfomycin resistance/dioxygenase domain-containing protein</fullName>
    </recommendedName>
</protein>
<dbReference type="Proteomes" id="UP000198680">
    <property type="component" value="Unassembled WGS sequence"/>
</dbReference>
<dbReference type="InterPro" id="IPR004360">
    <property type="entry name" value="Glyas_Fos-R_dOase_dom"/>
</dbReference>
<accession>A0A1G9VGC3</accession>
<dbReference type="Pfam" id="PF00903">
    <property type="entry name" value="Glyoxalase"/>
    <property type="match status" value="1"/>
</dbReference>
<evidence type="ECO:0000313" key="2">
    <source>
        <dbReference type="EMBL" id="SDM71097.1"/>
    </source>
</evidence>
<dbReference type="EMBL" id="FNHE01000008">
    <property type="protein sequence ID" value="SDM71097.1"/>
    <property type="molecule type" value="Genomic_DNA"/>
</dbReference>
<evidence type="ECO:0000313" key="3">
    <source>
        <dbReference type="Proteomes" id="UP000198680"/>
    </source>
</evidence>
<dbReference type="AlphaFoldDB" id="A0A1G9VGC3"/>
<proteinExistence type="predicted"/>
<name>A0A1G9VGC3_9ACTN</name>
<reference evidence="3" key="1">
    <citation type="submission" date="2016-10" db="EMBL/GenBank/DDBJ databases">
        <authorList>
            <person name="Varghese N."/>
            <person name="Submissions S."/>
        </authorList>
    </citation>
    <scope>NUCLEOTIDE SEQUENCE [LARGE SCALE GENOMIC DNA]</scope>
    <source>
        <strain evidence="3">DSM 45419</strain>
    </source>
</reference>
<sequence length="136" mass="14564">MEILFVASVSVIAPDPVESRRLYVDALGLPLERLEGEYFASEHIGGSKHFGVWPLTEAAQACFGTPAWPADRPVPQASIEFELADPAAVADGAAELEAAGHRLLHGARTEPWGQTVARLQSPEGLVVGLSFAPWLH</sequence>
<feature type="domain" description="Glyoxalase/fosfomycin resistance/dioxygenase" evidence="1">
    <location>
        <begin position="8"/>
        <end position="127"/>
    </location>
</feature>
<dbReference type="Gene3D" id="3.10.180.10">
    <property type="entry name" value="2,3-Dihydroxybiphenyl 1,2-Dioxygenase, domain 1"/>
    <property type="match status" value="1"/>
</dbReference>
<organism evidence="2 3">
    <name type="scientific">Geodermatophilus siccatus</name>
    <dbReference type="NCBI Taxonomy" id="1137991"/>
    <lineage>
        <taxon>Bacteria</taxon>
        <taxon>Bacillati</taxon>
        <taxon>Actinomycetota</taxon>
        <taxon>Actinomycetes</taxon>
        <taxon>Geodermatophilales</taxon>
        <taxon>Geodermatophilaceae</taxon>
        <taxon>Geodermatophilus</taxon>
    </lineage>
</organism>
<gene>
    <name evidence="2" type="ORF">SAMN05660642_03122</name>
</gene>
<dbReference type="OrthoDB" id="8116053at2"/>
<dbReference type="RefSeq" id="WP_091220080.1">
    <property type="nucleotide sequence ID" value="NZ_FNHE01000008.1"/>
</dbReference>
<keyword evidence="3" id="KW-1185">Reference proteome</keyword>
<dbReference type="STRING" id="1137991.SAMN05660642_03122"/>
<evidence type="ECO:0000259" key="1">
    <source>
        <dbReference type="Pfam" id="PF00903"/>
    </source>
</evidence>
<dbReference type="SUPFAM" id="SSF54593">
    <property type="entry name" value="Glyoxalase/Bleomycin resistance protein/Dihydroxybiphenyl dioxygenase"/>
    <property type="match status" value="1"/>
</dbReference>
<dbReference type="InterPro" id="IPR029068">
    <property type="entry name" value="Glyas_Bleomycin-R_OHBP_Dase"/>
</dbReference>